<dbReference type="SUPFAM" id="SSF82866">
    <property type="entry name" value="Multidrug efflux transporter AcrB transmembrane domain"/>
    <property type="match status" value="2"/>
</dbReference>
<feature type="transmembrane region" description="Helical" evidence="1">
    <location>
        <begin position="882"/>
        <end position="901"/>
    </location>
</feature>
<dbReference type="GO" id="GO:0042910">
    <property type="term" value="F:xenobiotic transmembrane transporter activity"/>
    <property type="evidence" value="ECO:0007669"/>
    <property type="project" value="TreeGrafter"/>
</dbReference>
<keyword evidence="1" id="KW-1133">Transmembrane helix</keyword>
<feature type="transmembrane region" description="Helical" evidence="1">
    <location>
        <begin position="949"/>
        <end position="971"/>
    </location>
</feature>
<dbReference type="PANTHER" id="PTHR32063:SF18">
    <property type="entry name" value="CATION EFFLUX SYSTEM PROTEIN"/>
    <property type="match status" value="1"/>
</dbReference>
<feature type="transmembrane region" description="Helical" evidence="1">
    <location>
        <begin position="395"/>
        <end position="417"/>
    </location>
</feature>
<feature type="transmembrane region" description="Helical" evidence="1">
    <location>
        <begin position="907"/>
        <end position="928"/>
    </location>
</feature>
<dbReference type="Proteomes" id="UP000606935">
    <property type="component" value="Unassembled WGS sequence"/>
</dbReference>
<organism evidence="2 3">
    <name type="scientific">Bowmanella pacifica</name>
    <dbReference type="NCBI Taxonomy" id="502051"/>
    <lineage>
        <taxon>Bacteria</taxon>
        <taxon>Pseudomonadati</taxon>
        <taxon>Pseudomonadota</taxon>
        <taxon>Gammaproteobacteria</taxon>
        <taxon>Alteromonadales</taxon>
        <taxon>Alteromonadaceae</taxon>
        <taxon>Bowmanella</taxon>
    </lineage>
</organism>
<dbReference type="Gene3D" id="3.30.2090.10">
    <property type="entry name" value="Multidrug efflux transporter AcrB TolC docking domain, DN and DC subdomains"/>
    <property type="match status" value="2"/>
</dbReference>
<feature type="transmembrane region" description="Helical" evidence="1">
    <location>
        <begin position="528"/>
        <end position="551"/>
    </location>
</feature>
<dbReference type="GO" id="GO:0005886">
    <property type="term" value="C:plasma membrane"/>
    <property type="evidence" value="ECO:0007669"/>
    <property type="project" value="TreeGrafter"/>
</dbReference>
<dbReference type="SUPFAM" id="SSF82693">
    <property type="entry name" value="Multidrug efflux transporter AcrB pore domain, PN1, PN2, PC1 and PC2 subdomains"/>
    <property type="match status" value="2"/>
</dbReference>
<evidence type="ECO:0000313" key="3">
    <source>
        <dbReference type="Proteomes" id="UP000606935"/>
    </source>
</evidence>
<name>A0A917YUB2_9ALTE</name>
<dbReference type="EMBL" id="BMLS01000001">
    <property type="protein sequence ID" value="GGO66185.1"/>
    <property type="molecule type" value="Genomic_DNA"/>
</dbReference>
<accession>A0A917YUB2</accession>
<dbReference type="Pfam" id="PF00873">
    <property type="entry name" value="ACR_tran"/>
    <property type="match status" value="1"/>
</dbReference>
<evidence type="ECO:0000256" key="1">
    <source>
        <dbReference type="SAM" id="Phobius"/>
    </source>
</evidence>
<dbReference type="Gene3D" id="3.30.70.1430">
    <property type="entry name" value="Multidrug efflux transporter AcrB pore domain"/>
    <property type="match status" value="2"/>
</dbReference>
<dbReference type="Gene3D" id="3.30.70.1440">
    <property type="entry name" value="Multidrug efflux transporter AcrB pore domain"/>
    <property type="match status" value="1"/>
</dbReference>
<feature type="transmembrane region" description="Helical" evidence="1">
    <location>
        <begin position="366"/>
        <end position="383"/>
    </location>
</feature>
<dbReference type="Gene3D" id="3.30.70.1320">
    <property type="entry name" value="Multidrug efflux transporter AcrB pore domain like"/>
    <property type="match status" value="1"/>
</dbReference>
<reference evidence="2" key="2">
    <citation type="submission" date="2020-09" db="EMBL/GenBank/DDBJ databases">
        <authorList>
            <person name="Sun Q."/>
            <person name="Zhou Y."/>
        </authorList>
    </citation>
    <scope>NUCLEOTIDE SEQUENCE</scope>
    <source>
        <strain evidence="2">CGMCC 1.7086</strain>
    </source>
</reference>
<dbReference type="InterPro" id="IPR027463">
    <property type="entry name" value="AcrB_DN_DC_subdom"/>
</dbReference>
<proteinExistence type="predicted"/>
<keyword evidence="3" id="KW-1185">Reference proteome</keyword>
<dbReference type="AlphaFoldDB" id="A0A917YUB2"/>
<protein>
    <submittedName>
        <fullName evidence="2">Transporter</fullName>
    </submittedName>
</protein>
<feature type="transmembrane region" description="Helical" evidence="1">
    <location>
        <begin position="438"/>
        <end position="457"/>
    </location>
</feature>
<feature type="transmembrane region" description="Helical" evidence="1">
    <location>
        <begin position="469"/>
        <end position="496"/>
    </location>
</feature>
<reference evidence="2" key="1">
    <citation type="journal article" date="2014" name="Int. J. Syst. Evol. Microbiol.">
        <title>Complete genome sequence of Corynebacterium casei LMG S-19264T (=DSM 44701T), isolated from a smear-ripened cheese.</title>
        <authorList>
            <consortium name="US DOE Joint Genome Institute (JGI-PGF)"/>
            <person name="Walter F."/>
            <person name="Albersmeier A."/>
            <person name="Kalinowski J."/>
            <person name="Ruckert C."/>
        </authorList>
    </citation>
    <scope>NUCLEOTIDE SEQUENCE</scope>
    <source>
        <strain evidence="2">CGMCC 1.7086</strain>
    </source>
</reference>
<dbReference type="SUPFAM" id="SSF82714">
    <property type="entry name" value="Multidrug efflux transporter AcrB TolC docking domain, DN and DC subdomains"/>
    <property type="match status" value="2"/>
</dbReference>
<sequence>MNLSTFVLRQKTFITFFTVICMIAGVYSYFDLGKLEDPTFTVKSAVIVTSYPGATAKEVELLVTDKVETKIQEMGALWKLRSLSRPGSSMIFVDLKEKYSSEELPQQWDLLRRKVQDVKLELPPQAQISVVQDEFSEVYGMLFSVYGDDIPMHDLKDYARELQRRIKAVDGVKKVQLHGVREQVVNIDISDERLAESHISLAQLIEQLNSQNMPVSAGDFDLGMENLRVEQSGQYRHIDDIKNLLIQTGLNGVEQGAGTVRLGDVAEVYLGYQTPAFTESRFNGQQAITLAVSPESGINVVSIGDELKAVLNDFEAQLPTGAGVGIVAYQPEEVVKSINNFVANLIESIVIVVAVLLIFMGWRSAVIVGFSLLLTILFTLVYMNMTNVDLQRVSLGSFILALGMLVDNAIVIVDLFIAKVRKGIARADAVAQSIQEMAWPLLGATVIAAMGTAPVLFSQTDSAEFSLSIVQVLCSSLLLSWIVAMVITPLMCWAFIPANPEDAEKAPGKAATLYRNAVHWTVDNPKKAILMVAPLILVTALAAPLMSVNFMPSSDRPIVFLDYWLPNGGRIENVSEDMQQVERWLLNQPEVASISSHIGESAPRFSVTVEPEPLDPSYGQILINTRSFDDIAPLVARGDQWLAETFPHAEPRFRDLKLATKDKFSIEVRFEGADPKVLKQLSAQAQEVMRANPHTKYVRDDWRQESKVLVPVINQEAARLAGVSRMDIAQAINRATEGQQIGTLRQNDDLIPIKLHTANTSLAQLDNISVRSLLGNHSVPLGQVVDDFEIKGEQSRIWRRNRLPAVTAQAGVSGDTVANVRKQLAPELEAIALPAGYSMHWGGEYYDEKRSIDDLMEQNPKATILMLIILVAMFNAYRQPIIIFITLPLAGIGITWSLLLLDKPFGFMGIVGMICLSGMIIKNGIVLMDQIELERKNGRTIAEAVKEATVNRTMAISMAALTTALGMIPLLSDKLFDQMAATIIGGLTAASVLSLFIMPALYCLFFAKDAKQEQSAQNHGIKEEITHG</sequence>
<dbReference type="PANTHER" id="PTHR32063">
    <property type="match status" value="1"/>
</dbReference>
<feature type="transmembrane region" description="Helical" evidence="1">
    <location>
        <begin position="983"/>
        <end position="1007"/>
    </location>
</feature>
<dbReference type="Gene3D" id="1.20.1640.10">
    <property type="entry name" value="Multidrug efflux transporter AcrB transmembrane domain"/>
    <property type="match status" value="2"/>
</dbReference>
<feature type="transmembrane region" description="Helical" evidence="1">
    <location>
        <begin position="12"/>
        <end position="30"/>
    </location>
</feature>
<evidence type="ECO:0000313" key="2">
    <source>
        <dbReference type="EMBL" id="GGO66185.1"/>
    </source>
</evidence>
<dbReference type="InterPro" id="IPR001036">
    <property type="entry name" value="Acrflvin-R"/>
</dbReference>
<keyword evidence="1" id="KW-0812">Transmembrane</keyword>
<keyword evidence="1" id="KW-0472">Membrane</keyword>
<dbReference type="PRINTS" id="PR00702">
    <property type="entry name" value="ACRIFLAVINRP"/>
</dbReference>
<gene>
    <name evidence="2" type="ORF">GCM10010982_09780</name>
</gene>
<comment type="caution">
    <text evidence="2">The sequence shown here is derived from an EMBL/GenBank/DDBJ whole genome shotgun (WGS) entry which is preliminary data.</text>
</comment>
<dbReference type="RefSeq" id="WP_188691060.1">
    <property type="nucleotide sequence ID" value="NZ_BMLS01000001.1"/>
</dbReference>